<gene>
    <name evidence="1" type="ORF">FW784_05550</name>
</gene>
<evidence type="ECO:0000313" key="2">
    <source>
        <dbReference type="Proteomes" id="UP000323164"/>
    </source>
</evidence>
<evidence type="ECO:0000313" key="1">
    <source>
        <dbReference type="EMBL" id="TZF90370.1"/>
    </source>
</evidence>
<protein>
    <recommendedName>
        <fullName evidence="3">Type II toxin-antitoxin system HicB family antitoxin</fullName>
    </recommendedName>
</protein>
<dbReference type="OrthoDB" id="9807959at2"/>
<proteinExistence type="predicted"/>
<evidence type="ECO:0008006" key="3">
    <source>
        <dbReference type="Google" id="ProtNLM"/>
    </source>
</evidence>
<dbReference type="Gene3D" id="3.30.160.250">
    <property type="match status" value="1"/>
</dbReference>
<sequence>MSAGYFAFVRRDESRRYVATLPDFPGSRVEAERLSDLAEAVRVLMREHAAEGGWPASTRLEKLPRQLEDHDGYWLMVEVGPPV</sequence>
<dbReference type="RefSeq" id="WP_149352361.1">
    <property type="nucleotide sequence ID" value="NZ_VTRV01000041.1"/>
</dbReference>
<dbReference type="Proteomes" id="UP000323164">
    <property type="component" value="Unassembled WGS sequence"/>
</dbReference>
<keyword evidence="2" id="KW-1185">Reference proteome</keyword>
<name>A0A5D8Z6S0_9GAMM</name>
<dbReference type="InterPro" id="IPR035069">
    <property type="entry name" value="TTHA1013/TTHA0281-like"/>
</dbReference>
<comment type="caution">
    <text evidence="1">The sequence shown here is derived from an EMBL/GenBank/DDBJ whole genome shotgun (WGS) entry which is preliminary data.</text>
</comment>
<dbReference type="SUPFAM" id="SSF143100">
    <property type="entry name" value="TTHA1013/TTHA0281-like"/>
    <property type="match status" value="1"/>
</dbReference>
<dbReference type="EMBL" id="VTRV01000041">
    <property type="protein sequence ID" value="TZF90370.1"/>
    <property type="molecule type" value="Genomic_DNA"/>
</dbReference>
<dbReference type="AlphaFoldDB" id="A0A5D8Z6S0"/>
<reference evidence="1 2" key="1">
    <citation type="submission" date="2019-08" db="EMBL/GenBank/DDBJ databases">
        <title>Draft genome sequence of Lysobacter sp. UKS-15.</title>
        <authorList>
            <person name="Im W.-T."/>
        </authorList>
    </citation>
    <scope>NUCLEOTIDE SEQUENCE [LARGE SCALE GENOMIC DNA]</scope>
    <source>
        <strain evidence="1 2">UKS-15</strain>
    </source>
</reference>
<accession>A0A5D8Z6S0</accession>
<organism evidence="1 2">
    <name type="scientific">Cognatilysobacter lacus</name>
    <dbReference type="NCBI Taxonomy" id="1643323"/>
    <lineage>
        <taxon>Bacteria</taxon>
        <taxon>Pseudomonadati</taxon>
        <taxon>Pseudomonadota</taxon>
        <taxon>Gammaproteobacteria</taxon>
        <taxon>Lysobacterales</taxon>
        <taxon>Lysobacteraceae</taxon>
        <taxon>Cognatilysobacter</taxon>
    </lineage>
</organism>